<dbReference type="InterPro" id="IPR018711">
    <property type="entry name" value="NAGPA"/>
</dbReference>
<proteinExistence type="predicted"/>
<feature type="signal peptide" evidence="1">
    <location>
        <begin position="1"/>
        <end position="29"/>
    </location>
</feature>
<keyword evidence="1" id="KW-0732">Signal</keyword>
<evidence type="ECO:0000313" key="4">
    <source>
        <dbReference type="Proteomes" id="UP001075001"/>
    </source>
</evidence>
<keyword evidence="3" id="KW-0378">Hydrolase</keyword>
<evidence type="ECO:0000259" key="2">
    <source>
        <dbReference type="Pfam" id="PF09992"/>
    </source>
</evidence>
<name>A0ABT6E9F7_9ENTR</name>
<sequence length="250" mass="28007">MHAFVFVWDPVVRCLSLLPLLLLSLPAFASGKCSLTDPLLTLQSYTVNPQRERIVMYWQKEDGKAWGSLRSLLADINQNGQVQMAMNGGIYDKAYAPLGLYIEKGRQLTPLNRASGGGNFFIRPGGVFYLKGQNAGIVSLEKFKPSPAIQYAVQSGPMLIENGKINWRLKPSASSRKLRNGVGITPEGKVVFMLSEHETNFYDFACYAQTRLNVRQMLYLDGTISKMYQRGGSVPWQYHPFVTMIAVESR</sequence>
<feature type="domain" description="Phosphodiester glycosidase" evidence="2">
    <location>
        <begin position="81"/>
        <end position="229"/>
    </location>
</feature>
<comment type="caution">
    <text evidence="3">The sequence shown here is derived from an EMBL/GenBank/DDBJ whole genome shotgun (WGS) entry which is preliminary data.</text>
</comment>
<organism evidence="3 4">
    <name type="scientific">Klebsiella huaxiensis</name>
    <dbReference type="NCBI Taxonomy" id="2153354"/>
    <lineage>
        <taxon>Bacteria</taxon>
        <taxon>Pseudomonadati</taxon>
        <taxon>Pseudomonadota</taxon>
        <taxon>Gammaproteobacteria</taxon>
        <taxon>Enterobacterales</taxon>
        <taxon>Enterobacteriaceae</taxon>
        <taxon>Klebsiella/Raoultella group</taxon>
        <taxon>Klebsiella</taxon>
    </lineage>
</organism>
<reference evidence="3" key="1">
    <citation type="submission" date="2023-03" db="EMBL/GenBank/DDBJ databases">
        <title>identification of new KPC variant in Klebsiella huaxiensis from the Hospital Sewage Samples in China.</title>
        <authorList>
            <person name="Wu Y."/>
        </authorList>
    </citation>
    <scope>NUCLEOTIDE SEQUENCE</scope>
    <source>
        <strain evidence="3">ZR-9</strain>
    </source>
</reference>
<evidence type="ECO:0000313" key="3">
    <source>
        <dbReference type="EMBL" id="MDG1642022.1"/>
    </source>
</evidence>
<dbReference type="Proteomes" id="UP001075001">
    <property type="component" value="Unassembled WGS sequence"/>
</dbReference>
<evidence type="ECO:0000256" key="1">
    <source>
        <dbReference type="SAM" id="SignalP"/>
    </source>
</evidence>
<keyword evidence="4" id="KW-1185">Reference proteome</keyword>
<accession>A0ABT6E9F7</accession>
<feature type="chain" id="PRO_5045879891" evidence="1">
    <location>
        <begin position="30"/>
        <end position="250"/>
    </location>
</feature>
<protein>
    <submittedName>
        <fullName evidence="3">Phosphodiester glycosidase family protein</fullName>
    </submittedName>
</protein>
<keyword evidence="3" id="KW-0326">Glycosidase</keyword>
<dbReference type="EMBL" id="JAPQEX020000001">
    <property type="protein sequence ID" value="MDG1642022.1"/>
    <property type="molecule type" value="Genomic_DNA"/>
</dbReference>
<gene>
    <name evidence="3" type="ORF">OXR69_009065</name>
</gene>
<dbReference type="Pfam" id="PF09992">
    <property type="entry name" value="NAGPA"/>
    <property type="match status" value="1"/>
</dbReference>
<dbReference type="GO" id="GO:0016798">
    <property type="term" value="F:hydrolase activity, acting on glycosyl bonds"/>
    <property type="evidence" value="ECO:0007669"/>
    <property type="project" value="UniProtKB-KW"/>
</dbReference>